<dbReference type="Proteomes" id="UP001593833">
    <property type="component" value="Unassembled WGS sequence"/>
</dbReference>
<evidence type="ECO:0000313" key="2">
    <source>
        <dbReference type="EMBL" id="MFC1573199.1"/>
    </source>
</evidence>
<accession>A0ABV6YLZ6</accession>
<keyword evidence="1" id="KW-1133">Transmembrane helix</keyword>
<name>A0ABV6YLZ6_UNCEI</name>
<organism evidence="2 3">
    <name type="scientific">Eiseniibacteriota bacterium</name>
    <dbReference type="NCBI Taxonomy" id="2212470"/>
    <lineage>
        <taxon>Bacteria</taxon>
        <taxon>Candidatus Eiseniibacteriota</taxon>
    </lineage>
</organism>
<keyword evidence="1" id="KW-0472">Membrane</keyword>
<keyword evidence="3" id="KW-1185">Reference proteome</keyword>
<feature type="transmembrane region" description="Helical" evidence="1">
    <location>
        <begin position="213"/>
        <end position="231"/>
    </location>
</feature>
<reference evidence="2 3" key="1">
    <citation type="submission" date="2024-09" db="EMBL/GenBank/DDBJ databases">
        <authorList>
            <person name="D'Angelo T."/>
        </authorList>
    </citation>
    <scope>NUCLEOTIDE SEQUENCE [LARGE SCALE GENOMIC DNA]</scope>
    <source>
        <strain evidence="2">SAG AM-320-E07</strain>
    </source>
</reference>
<keyword evidence="1" id="KW-0812">Transmembrane</keyword>
<comment type="caution">
    <text evidence="2">The sequence shown here is derived from an EMBL/GenBank/DDBJ whole genome shotgun (WGS) entry which is preliminary data.</text>
</comment>
<dbReference type="EMBL" id="JBHPKH010000094">
    <property type="protein sequence ID" value="MFC1573199.1"/>
    <property type="molecule type" value="Genomic_DNA"/>
</dbReference>
<gene>
    <name evidence="2" type="ORF">ACFL6M_06325</name>
</gene>
<proteinExistence type="predicted"/>
<evidence type="ECO:0000313" key="3">
    <source>
        <dbReference type="Proteomes" id="UP001593833"/>
    </source>
</evidence>
<protein>
    <submittedName>
        <fullName evidence="2">Uncharacterized protein</fullName>
    </submittedName>
</protein>
<dbReference type="Gene3D" id="3.40.50.10610">
    <property type="entry name" value="ABC-type transport auxiliary lipoprotein component"/>
    <property type="match status" value="1"/>
</dbReference>
<sequence length="238" mass="26273">MLIRPWRHGVLDTSGRIPPRNRIGWKPIPPLLLLTLAISLWTATGKSRECTEPVEVGPAYTAALERAIATTLEGSPISKLDPDLTIAVLPIDHDLQERAYDLLRIELARADVPVFDRMDSEWEQLLGEIEWGQVRGDIMDPATVQEFGRIQGVSALLYGRILDVRAHEDATVSMRLHLHISVVETGQHVWGGRAIGRSSGTPPVPLWVAHGRLLSISGGGLILLLLIIAFIHRATRPL</sequence>
<evidence type="ECO:0000256" key="1">
    <source>
        <dbReference type="SAM" id="Phobius"/>
    </source>
</evidence>